<dbReference type="EMBL" id="VOOR01000008">
    <property type="protein sequence ID" value="TXB66337.1"/>
    <property type="molecule type" value="Genomic_DNA"/>
</dbReference>
<dbReference type="OrthoDB" id="853480at2"/>
<reference evidence="2 3" key="1">
    <citation type="submission" date="2019-08" db="EMBL/GenBank/DDBJ databases">
        <title>Genome of Phaeodactylibacter luteus.</title>
        <authorList>
            <person name="Bowman J.P."/>
        </authorList>
    </citation>
    <scope>NUCLEOTIDE SEQUENCE [LARGE SCALE GENOMIC DNA]</scope>
    <source>
        <strain evidence="2 3">KCTC 42180</strain>
    </source>
</reference>
<dbReference type="PROSITE" id="PS51257">
    <property type="entry name" value="PROKAR_LIPOPROTEIN"/>
    <property type="match status" value="1"/>
</dbReference>
<dbReference type="Proteomes" id="UP000321580">
    <property type="component" value="Unassembled WGS sequence"/>
</dbReference>
<feature type="chain" id="PRO_5022749044" evidence="1">
    <location>
        <begin position="20"/>
        <end position="175"/>
    </location>
</feature>
<keyword evidence="3" id="KW-1185">Reference proteome</keyword>
<comment type="caution">
    <text evidence="2">The sequence shown here is derived from an EMBL/GenBank/DDBJ whole genome shotgun (WGS) entry which is preliminary data.</text>
</comment>
<proteinExistence type="predicted"/>
<keyword evidence="1" id="KW-0732">Signal</keyword>
<dbReference type="AlphaFoldDB" id="A0A5C6RW45"/>
<name>A0A5C6RW45_9BACT</name>
<sequence>MRRAYFIFVLFAVSLSACYEPLTEIPEETVGLAPVYAEGEWQTIESGPPQGIVELNKIYYKDSLIFVGEAQRGIHVIDNRDPAQPEPIAFISITGNSDIAIKGNVLFANNLSDLVALDISDVRNVSVISRTPGVFPASGLELPAGYTGFFECPDPNMGSIVGWSEKNLIRPECWR</sequence>
<accession>A0A5C6RW45</accession>
<gene>
    <name evidence="2" type="ORF">FRY97_05855</name>
</gene>
<evidence type="ECO:0000256" key="1">
    <source>
        <dbReference type="SAM" id="SignalP"/>
    </source>
</evidence>
<evidence type="ECO:0000313" key="2">
    <source>
        <dbReference type="EMBL" id="TXB66337.1"/>
    </source>
</evidence>
<protein>
    <submittedName>
        <fullName evidence="2">Uncharacterized protein</fullName>
    </submittedName>
</protein>
<feature type="signal peptide" evidence="1">
    <location>
        <begin position="1"/>
        <end position="19"/>
    </location>
</feature>
<dbReference type="RefSeq" id="WP_147166506.1">
    <property type="nucleotide sequence ID" value="NZ_VOOR01000008.1"/>
</dbReference>
<evidence type="ECO:0000313" key="3">
    <source>
        <dbReference type="Proteomes" id="UP000321580"/>
    </source>
</evidence>
<organism evidence="2 3">
    <name type="scientific">Phaeodactylibacter luteus</name>
    <dbReference type="NCBI Taxonomy" id="1564516"/>
    <lineage>
        <taxon>Bacteria</taxon>
        <taxon>Pseudomonadati</taxon>
        <taxon>Bacteroidota</taxon>
        <taxon>Saprospiria</taxon>
        <taxon>Saprospirales</taxon>
        <taxon>Haliscomenobacteraceae</taxon>
        <taxon>Phaeodactylibacter</taxon>
    </lineage>
</organism>